<keyword evidence="4 5" id="KW-0704">Schiff base</keyword>
<evidence type="ECO:0000256" key="3">
    <source>
        <dbReference type="ARBA" id="ARBA00023239"/>
    </source>
</evidence>
<accession>W7D9M7</accession>
<proteinExistence type="inferred from homology"/>
<comment type="caution">
    <text evidence="6">The sequence shown here is derived from an EMBL/GenBank/DDBJ whole genome shotgun (WGS) entry which is preliminary data.</text>
</comment>
<sequence length="280" mass="30924">MRSVFCVVESVELRYNRENDRGIGSDGMKPVIMRNLVIGEGKPKICVPVVGRTLDGILVQVKALRDVEFDVIEWRADFYNLVEDLEAVRVVLREIQKVLPEKPLIFTFRSEAEGGERTLCLEHYMALVKMAIASGYADAVDVELFMGDMEVAELVAEAKKYDVKVIMSSHDFEKTPSEAEIVGRLVKMQQFGADLPKVAVMPHNAADVLILLCATNRMMTEFSNRPVITMSMGGLGLVSRLSGEIFGSALTFASVGEASAPGQIEVETLQKVLDVLHSNK</sequence>
<dbReference type="PATRIC" id="fig|1265816.5.peg.963"/>
<feature type="binding site" evidence="5">
    <location>
        <begin position="73"/>
        <end position="75"/>
    </location>
    <ligand>
        <name>3-dehydroquinate</name>
        <dbReference type="ChEBI" id="CHEBI:32364"/>
    </ligand>
</feature>
<comment type="pathway">
    <text evidence="5">Metabolic intermediate biosynthesis; chorismate biosynthesis; chorismate from D-erythrose 4-phosphate and phosphoenolpyruvate: step 3/7.</text>
</comment>
<dbReference type="GO" id="GO:0008652">
    <property type="term" value="P:amino acid biosynthetic process"/>
    <property type="evidence" value="ECO:0007669"/>
    <property type="project" value="UniProtKB-KW"/>
</dbReference>
<feature type="binding site" evidence="5">
    <location>
        <position position="240"/>
    </location>
    <ligand>
        <name>3-dehydroquinate</name>
        <dbReference type="ChEBI" id="CHEBI:32364"/>
    </ligand>
</feature>
<keyword evidence="7" id="KW-1185">Reference proteome</keyword>
<feature type="binding site" evidence="5">
    <location>
        <position position="263"/>
    </location>
    <ligand>
        <name>3-dehydroquinate</name>
        <dbReference type="ChEBI" id="CHEBI:32364"/>
    </ligand>
</feature>
<keyword evidence="3 5" id="KW-0456">Lyase</keyword>
<protein>
    <recommendedName>
        <fullName evidence="5">3-dehydroquinate dehydratase</fullName>
        <shortName evidence="5">3-dehydroquinase</shortName>
        <ecNumber evidence="5">4.2.1.10</ecNumber>
    </recommendedName>
    <alternativeName>
        <fullName evidence="5">Type I DHQase</fullName>
    </alternativeName>
    <alternativeName>
        <fullName evidence="5">Type I dehydroquinase</fullName>
        <shortName evidence="5">DHQ1</shortName>
    </alternativeName>
</protein>
<comment type="catalytic activity">
    <reaction evidence="1 5">
        <text>3-dehydroquinate = 3-dehydroshikimate + H2O</text>
        <dbReference type="Rhea" id="RHEA:21096"/>
        <dbReference type="ChEBI" id="CHEBI:15377"/>
        <dbReference type="ChEBI" id="CHEBI:16630"/>
        <dbReference type="ChEBI" id="CHEBI:32364"/>
        <dbReference type="EC" id="4.2.1.10"/>
    </reaction>
</comment>
<evidence type="ECO:0000256" key="5">
    <source>
        <dbReference type="HAMAP-Rule" id="MF_00214"/>
    </source>
</evidence>
<dbReference type="PANTHER" id="PTHR43699">
    <property type="entry name" value="3-DEHYDROQUINATE DEHYDRATASE"/>
    <property type="match status" value="1"/>
</dbReference>
<evidence type="ECO:0000256" key="4">
    <source>
        <dbReference type="ARBA" id="ARBA00023270"/>
    </source>
</evidence>
<dbReference type="UniPathway" id="UPA00053">
    <property type="reaction ID" value="UER00086"/>
</dbReference>
<keyword evidence="5" id="KW-0028">Amino-acid biosynthesis</keyword>
<dbReference type="EC" id="4.2.1.10" evidence="5"/>
<evidence type="ECO:0000313" key="7">
    <source>
        <dbReference type="Proteomes" id="UP000019248"/>
    </source>
</evidence>
<dbReference type="GO" id="GO:0046279">
    <property type="term" value="P:3,4-dihydroxybenzoate biosynthetic process"/>
    <property type="evidence" value="ECO:0007669"/>
    <property type="project" value="TreeGrafter"/>
</dbReference>
<dbReference type="AlphaFoldDB" id="W7D9M7"/>
<evidence type="ECO:0000256" key="1">
    <source>
        <dbReference type="ARBA" id="ARBA00001864"/>
    </source>
</evidence>
<dbReference type="Pfam" id="PF01487">
    <property type="entry name" value="DHquinase_I"/>
    <property type="match status" value="1"/>
</dbReference>
<dbReference type="InterPro" id="IPR050146">
    <property type="entry name" value="Type-I_3-dehydroquinase"/>
</dbReference>
<dbReference type="Proteomes" id="UP000019248">
    <property type="component" value="Unassembled WGS sequence"/>
</dbReference>
<evidence type="ECO:0000313" key="6">
    <source>
        <dbReference type="EMBL" id="EUJ45957.1"/>
    </source>
</evidence>
<dbReference type="FunFam" id="3.20.20.70:FF:000047">
    <property type="entry name" value="3-dehydroquinate dehydratase"/>
    <property type="match status" value="1"/>
</dbReference>
<name>W7D9M7_9LIST</name>
<dbReference type="GO" id="GO:0009073">
    <property type="term" value="P:aromatic amino acid family biosynthetic process"/>
    <property type="evidence" value="ECO:0007669"/>
    <property type="project" value="UniProtKB-KW"/>
</dbReference>
<dbReference type="InterPro" id="IPR013785">
    <property type="entry name" value="Aldolase_TIM"/>
</dbReference>
<feature type="active site" description="Schiff-base intermediate with substrate" evidence="5">
    <location>
        <position position="197"/>
    </location>
</feature>
<keyword evidence="2 5" id="KW-0057">Aromatic amino acid biosynthesis</keyword>
<comment type="caution">
    <text evidence="5">Lacks conserved residue(s) required for the propagation of feature annotation.</text>
</comment>
<evidence type="ECO:0000256" key="2">
    <source>
        <dbReference type="ARBA" id="ARBA00023141"/>
    </source>
</evidence>
<comment type="function">
    <text evidence="5">Involved in the third step of the chorismate pathway, which leads to the biosynthesis of aromatic amino acids. Catalyzes the cis-dehydration of 3-dehydroquinate (DHQ) and introduces the first double bond of the aromatic ring to yield 3-dehydroshikimate.</text>
</comment>
<comment type="similarity">
    <text evidence="5">Belongs to the type-I 3-dehydroquinase family.</text>
</comment>
<dbReference type="Gene3D" id="3.20.20.70">
    <property type="entry name" value="Aldolase class I"/>
    <property type="match status" value="1"/>
</dbReference>
<dbReference type="EMBL" id="AODL01000006">
    <property type="protein sequence ID" value="EUJ45957.1"/>
    <property type="molecule type" value="Genomic_DNA"/>
</dbReference>
<dbReference type="NCBIfam" id="TIGR01093">
    <property type="entry name" value="aroD"/>
    <property type="match status" value="1"/>
</dbReference>
<comment type="subunit">
    <text evidence="5">Homodimer.</text>
</comment>
<dbReference type="CDD" id="cd00502">
    <property type="entry name" value="DHQase_I"/>
    <property type="match status" value="1"/>
</dbReference>
<dbReference type="PANTHER" id="PTHR43699:SF1">
    <property type="entry name" value="3-DEHYDROQUINATE DEHYDRATASE"/>
    <property type="match status" value="1"/>
</dbReference>
<dbReference type="InterPro" id="IPR001381">
    <property type="entry name" value="DHquinase_I"/>
</dbReference>
<reference evidence="6 7" key="1">
    <citation type="journal article" date="2014" name="Int. J. Syst. Evol. Microbiol.">
        <title>Listeria floridensis sp. nov., Listeria aquatica sp. nov., Listeria cornellensis sp. nov., Listeria riparia sp. nov. and Listeria grandensis sp. nov., from agricultural and natural environments.</title>
        <authorList>
            <person name="den Bakker H.C."/>
            <person name="Warchocki S."/>
            <person name="Wright E.M."/>
            <person name="Allred A.F."/>
            <person name="Ahlstrom C."/>
            <person name="Manuel C.S."/>
            <person name="Stasiewicz M.J."/>
            <person name="Burrell A."/>
            <person name="Roof S."/>
            <person name="Strawn L."/>
            <person name="Fortes E.D."/>
            <person name="Nightingale K.K."/>
            <person name="Kephart D."/>
            <person name="Wiedmann M."/>
        </authorList>
    </citation>
    <scope>NUCLEOTIDE SEQUENCE [LARGE SCALE GENOMIC DNA]</scope>
    <source>
        <strain evidence="6 7">FSL S10-1204</strain>
    </source>
</reference>
<organism evidence="6 7">
    <name type="scientific">Listeria riparia FSL S10-1204</name>
    <dbReference type="NCBI Taxonomy" id="1265816"/>
    <lineage>
        <taxon>Bacteria</taxon>
        <taxon>Bacillati</taxon>
        <taxon>Bacillota</taxon>
        <taxon>Bacilli</taxon>
        <taxon>Bacillales</taxon>
        <taxon>Listeriaceae</taxon>
        <taxon>Listeria</taxon>
    </lineage>
</organism>
<dbReference type="GO" id="GO:0003855">
    <property type="term" value="F:3-dehydroquinate dehydratase activity"/>
    <property type="evidence" value="ECO:0007669"/>
    <property type="project" value="UniProtKB-UniRule"/>
</dbReference>
<gene>
    <name evidence="5" type="primary">aroD</name>
    <name evidence="6" type="ORF">PRIP_04893</name>
</gene>
<dbReference type="HAMAP" id="MF_00214">
    <property type="entry name" value="AroD"/>
    <property type="match status" value="1"/>
</dbReference>
<feature type="binding site" evidence="5">
    <location>
        <position position="109"/>
    </location>
    <ligand>
        <name>3-dehydroquinate</name>
        <dbReference type="ChEBI" id="CHEBI:32364"/>
    </ligand>
</feature>
<feature type="binding site" evidence="5">
    <location>
        <position position="259"/>
    </location>
    <ligand>
        <name>3-dehydroquinate</name>
        <dbReference type="ChEBI" id="CHEBI:32364"/>
    </ligand>
</feature>
<dbReference type="GO" id="GO:0009423">
    <property type="term" value="P:chorismate biosynthetic process"/>
    <property type="evidence" value="ECO:0007669"/>
    <property type="project" value="UniProtKB-UniRule"/>
</dbReference>
<feature type="active site" description="Proton donor/acceptor" evidence="5">
    <location>
        <position position="170"/>
    </location>
</feature>
<dbReference type="SUPFAM" id="SSF51569">
    <property type="entry name" value="Aldolase"/>
    <property type="match status" value="1"/>
</dbReference>